<comment type="catalytic activity">
    <reaction evidence="6 8">
        <text>beta-D-fructose 1-phosphate + ATP = beta-D-fructose 1,6-bisphosphate + ADP + H(+)</text>
        <dbReference type="Rhea" id="RHEA:14213"/>
        <dbReference type="ChEBI" id="CHEBI:15378"/>
        <dbReference type="ChEBI" id="CHEBI:30616"/>
        <dbReference type="ChEBI" id="CHEBI:32966"/>
        <dbReference type="ChEBI" id="CHEBI:138881"/>
        <dbReference type="ChEBI" id="CHEBI:456216"/>
        <dbReference type="EC" id="2.7.1.56"/>
    </reaction>
</comment>
<dbReference type="Proteomes" id="UP001589747">
    <property type="component" value="Unassembled WGS sequence"/>
</dbReference>
<organism evidence="10 11">
    <name type="scientific">Paenibacillus aurantiacus</name>
    <dbReference type="NCBI Taxonomy" id="1936118"/>
    <lineage>
        <taxon>Bacteria</taxon>
        <taxon>Bacillati</taxon>
        <taxon>Bacillota</taxon>
        <taxon>Bacilli</taxon>
        <taxon>Bacillales</taxon>
        <taxon>Paenibacillaceae</taxon>
        <taxon>Paenibacillus</taxon>
    </lineage>
</organism>
<protein>
    <recommendedName>
        <fullName evidence="7">Tagatose-6-phosphate kinase</fullName>
        <ecNumber evidence="7">2.7.1.144</ecNumber>
    </recommendedName>
</protein>
<dbReference type="InterPro" id="IPR002173">
    <property type="entry name" value="Carboh/pur_kinase_PfkB_CS"/>
</dbReference>
<dbReference type="PANTHER" id="PTHR46566">
    <property type="entry name" value="1-PHOSPHOFRUCTOKINASE-RELATED"/>
    <property type="match status" value="1"/>
</dbReference>
<evidence type="ECO:0000256" key="6">
    <source>
        <dbReference type="ARBA" id="ARBA00047745"/>
    </source>
</evidence>
<dbReference type="NCBIfam" id="TIGR03168">
    <property type="entry name" value="1-PFK"/>
    <property type="match status" value="1"/>
</dbReference>
<dbReference type="GO" id="GO:0008662">
    <property type="term" value="F:1-phosphofructokinase activity"/>
    <property type="evidence" value="ECO:0007669"/>
    <property type="project" value="UniProtKB-EC"/>
</dbReference>
<dbReference type="EC" id="2.7.1.144" evidence="7"/>
<evidence type="ECO:0000256" key="5">
    <source>
        <dbReference type="ARBA" id="ARBA00022840"/>
    </source>
</evidence>
<dbReference type="PANTHER" id="PTHR46566:SF2">
    <property type="entry name" value="ATP-DEPENDENT 6-PHOSPHOFRUCTOKINASE ISOZYME 2"/>
    <property type="match status" value="1"/>
</dbReference>
<keyword evidence="5 7" id="KW-0067">ATP-binding</keyword>
<keyword evidence="11" id="KW-1185">Reference proteome</keyword>
<evidence type="ECO:0000313" key="10">
    <source>
        <dbReference type="EMBL" id="MFB9330865.1"/>
    </source>
</evidence>
<gene>
    <name evidence="10" type="primary">pfkB</name>
    <name evidence="10" type="ORF">ACFFSY_33405</name>
</gene>
<comment type="similarity">
    <text evidence="7">Belongs to the carbohydrate kinase PfkB family. LacC subfamily.</text>
</comment>
<dbReference type="PROSITE" id="PS00584">
    <property type="entry name" value="PFKB_KINASES_2"/>
    <property type="match status" value="1"/>
</dbReference>
<evidence type="ECO:0000259" key="9">
    <source>
        <dbReference type="Pfam" id="PF00294"/>
    </source>
</evidence>
<comment type="pathway">
    <text evidence="7">Carbohydrate metabolism; D-tagatose 6-phosphate degradation; D-glyceraldehyde 3-phosphate and glycerone phosphate from D-tagatose 6-phosphate: step 1/2.</text>
</comment>
<keyword evidence="4 8" id="KW-0418">Kinase</keyword>
<evidence type="ECO:0000256" key="7">
    <source>
        <dbReference type="PIRNR" id="PIRNR000535"/>
    </source>
</evidence>
<dbReference type="RefSeq" id="WP_377502671.1">
    <property type="nucleotide sequence ID" value="NZ_JBHMDO010000054.1"/>
</dbReference>
<evidence type="ECO:0000256" key="2">
    <source>
        <dbReference type="ARBA" id="ARBA00022679"/>
    </source>
</evidence>
<dbReference type="SUPFAM" id="SSF53613">
    <property type="entry name" value="Ribokinase-like"/>
    <property type="match status" value="1"/>
</dbReference>
<dbReference type="PIRSF" id="PIRSF000535">
    <property type="entry name" value="1PFK/6PFK/LacC"/>
    <property type="match status" value="1"/>
</dbReference>
<dbReference type="NCBIfam" id="TIGR03828">
    <property type="entry name" value="pfkB"/>
    <property type="match status" value="1"/>
</dbReference>
<dbReference type="CDD" id="cd01164">
    <property type="entry name" value="FruK_PfkB_like"/>
    <property type="match status" value="1"/>
</dbReference>
<feature type="domain" description="Carbohydrate kinase PfkB" evidence="9">
    <location>
        <begin position="8"/>
        <end position="295"/>
    </location>
</feature>
<keyword evidence="7" id="KW-0423">Lactose metabolism</keyword>
<keyword evidence="3 7" id="KW-0547">Nucleotide-binding</keyword>
<dbReference type="Gene3D" id="3.40.1190.20">
    <property type="match status" value="1"/>
</dbReference>
<comment type="similarity">
    <text evidence="1">Belongs to the carbohydrate kinase pfkB family.</text>
</comment>
<proteinExistence type="inferred from homology"/>
<accession>A0ABV5L061</accession>
<dbReference type="EMBL" id="JBHMDO010000054">
    <property type="protein sequence ID" value="MFB9330865.1"/>
    <property type="molecule type" value="Genomic_DNA"/>
</dbReference>
<evidence type="ECO:0000313" key="11">
    <source>
        <dbReference type="Proteomes" id="UP001589747"/>
    </source>
</evidence>
<comment type="caution">
    <text evidence="10">The sequence shown here is derived from an EMBL/GenBank/DDBJ whole genome shotgun (WGS) entry which is preliminary data.</text>
</comment>
<comment type="catalytic activity">
    <reaction evidence="7">
        <text>D-tagatofuranose 6-phosphate + ATP = D-tagatofuranose 1,6-bisphosphate + ADP + H(+)</text>
        <dbReference type="Rhea" id="RHEA:12420"/>
        <dbReference type="ChEBI" id="CHEBI:15378"/>
        <dbReference type="ChEBI" id="CHEBI:30616"/>
        <dbReference type="ChEBI" id="CHEBI:58694"/>
        <dbReference type="ChEBI" id="CHEBI:58695"/>
        <dbReference type="ChEBI" id="CHEBI:456216"/>
        <dbReference type="EC" id="2.7.1.144"/>
    </reaction>
</comment>
<evidence type="ECO:0000256" key="4">
    <source>
        <dbReference type="ARBA" id="ARBA00022777"/>
    </source>
</evidence>
<dbReference type="InterPro" id="IPR022463">
    <property type="entry name" value="1-PFruKinase"/>
</dbReference>
<evidence type="ECO:0000256" key="1">
    <source>
        <dbReference type="ARBA" id="ARBA00005380"/>
    </source>
</evidence>
<sequence>MKQIVTVTLNPAIDKTITVDRLTVAGLNRIKHVRMDPGGKGINVAKVLVQFGASAVAWGFQAGVEGRVLMQMLDDLNIHSRFFQTAGNVRTNLKVVDEATKQTTELNEIGQQPSDSVVQDFIRAFEAEMKATSLLVLGGSLPPGLPQDFYRTLIVIAGKYGVRTILDADGEALAAGIEARPFAIKPNLQELEALVGKRLPTDEAIVHAARSIHAQGIPCVVVSMGAEGAIVAMREGTFRARPFPITPISTVGAGDSMVAAMAHCLAEGMPVEEMVRWMTAAGSITASKPGTEVCTLTEVSLKLDAVEVTHL</sequence>
<evidence type="ECO:0000256" key="8">
    <source>
        <dbReference type="RuleBase" id="RU369061"/>
    </source>
</evidence>
<reference evidence="10 11" key="1">
    <citation type="submission" date="2024-09" db="EMBL/GenBank/DDBJ databases">
        <authorList>
            <person name="Sun Q."/>
            <person name="Mori K."/>
        </authorList>
    </citation>
    <scope>NUCLEOTIDE SEQUENCE [LARGE SCALE GENOMIC DNA]</scope>
    <source>
        <strain evidence="10 11">TISTR 2452</strain>
    </source>
</reference>
<evidence type="ECO:0000256" key="3">
    <source>
        <dbReference type="ARBA" id="ARBA00022741"/>
    </source>
</evidence>
<dbReference type="Pfam" id="PF00294">
    <property type="entry name" value="PfkB"/>
    <property type="match status" value="1"/>
</dbReference>
<keyword evidence="2 7" id="KW-0808">Transferase</keyword>
<comment type="function">
    <text evidence="8">Catalyzes the ATP-dependent phosphorylation of fructose-l-phosphate to fructose-l,6-bisphosphate.</text>
</comment>
<dbReference type="InterPro" id="IPR029056">
    <property type="entry name" value="Ribokinase-like"/>
</dbReference>
<dbReference type="InterPro" id="IPR011611">
    <property type="entry name" value="PfkB_dom"/>
</dbReference>
<name>A0ABV5L061_9BACL</name>
<dbReference type="InterPro" id="IPR017583">
    <property type="entry name" value="Tagatose/fructose_Pkinase"/>
</dbReference>